<feature type="chain" id="PRO_5046238197" evidence="2">
    <location>
        <begin position="24"/>
        <end position="428"/>
    </location>
</feature>
<accession>A0ABU9HQ84</accession>
<feature type="signal peptide" evidence="2">
    <location>
        <begin position="1"/>
        <end position="23"/>
    </location>
</feature>
<sequence>MKKKHYILVLTFLCILCGQASYAFTDGEGYFEDWGNSGFDQTTIDFLQAFEDLGGNIETFYDLNIYIDTVNNDENPYNDIVVTTYIDENLEGTIVTDWQSGISGLYESTTHIDFVYTNGYDANGYDANGFDVNGYDAFGFNADGYDRNGYDVFGYNDYGFNENGYDIYGYDQNGYDQNGNYSAPTSDLPESDPNASAAGGVSIADAKQLQNDIFNVLNKSPKFDKFKALIKRGPKNNKKFFSKIPQDKLDEALNDLDPGDQKVFATIVANTINSDKPMIIKYFDDETTLKTTLGAVSSDYDKIVNAFVLPPRLEEVLVKSGDGLTSTELLEFWKSGATMNYNGETLSVLDTSSSLYNEAIGLHEFFGHGRPSLMATATNEHNQDDAILFENLVWRLLGKPEKQRSGIDHGPKPRKIIPNYTTALPSFR</sequence>
<dbReference type="EMBL" id="JBBYHU010000037">
    <property type="protein sequence ID" value="MEL1242234.1"/>
    <property type="molecule type" value="Genomic_DNA"/>
</dbReference>
<evidence type="ECO:0000313" key="3">
    <source>
        <dbReference type="EMBL" id="MEL1242234.1"/>
    </source>
</evidence>
<evidence type="ECO:0000313" key="4">
    <source>
        <dbReference type="Proteomes" id="UP001398556"/>
    </source>
</evidence>
<feature type="compositionally biased region" description="Polar residues" evidence="1">
    <location>
        <begin position="176"/>
        <end position="185"/>
    </location>
</feature>
<dbReference type="Proteomes" id="UP001398556">
    <property type="component" value="Unassembled WGS sequence"/>
</dbReference>
<reference evidence="3 4" key="1">
    <citation type="submission" date="2024-04" db="EMBL/GenBank/DDBJ databases">
        <title>Flavobacterium sp. DGU99 16S ribosomal RNA gene Genome sequencing and assembly.</title>
        <authorList>
            <person name="Park S."/>
        </authorList>
    </citation>
    <scope>NUCLEOTIDE SEQUENCE [LARGE SCALE GENOMIC DNA]</scope>
    <source>
        <strain evidence="3 4">DGU99</strain>
    </source>
</reference>
<keyword evidence="2" id="KW-0732">Signal</keyword>
<name>A0ABU9HQ84_9FLAO</name>
<organism evidence="3 4">
    <name type="scientific">Flavobacterium flavipallidum</name>
    <dbReference type="NCBI Taxonomy" id="3139140"/>
    <lineage>
        <taxon>Bacteria</taxon>
        <taxon>Pseudomonadati</taxon>
        <taxon>Bacteroidota</taxon>
        <taxon>Flavobacteriia</taxon>
        <taxon>Flavobacteriales</taxon>
        <taxon>Flavobacteriaceae</taxon>
        <taxon>Flavobacterium</taxon>
    </lineage>
</organism>
<protein>
    <submittedName>
        <fullName evidence="3">Uncharacterized protein</fullName>
    </submittedName>
</protein>
<feature type="region of interest" description="Disordered" evidence="1">
    <location>
        <begin position="176"/>
        <end position="197"/>
    </location>
</feature>
<proteinExistence type="predicted"/>
<evidence type="ECO:0000256" key="2">
    <source>
        <dbReference type="SAM" id="SignalP"/>
    </source>
</evidence>
<comment type="caution">
    <text evidence="3">The sequence shown here is derived from an EMBL/GenBank/DDBJ whole genome shotgun (WGS) entry which is preliminary data.</text>
</comment>
<evidence type="ECO:0000256" key="1">
    <source>
        <dbReference type="SAM" id="MobiDB-lite"/>
    </source>
</evidence>
<keyword evidence="4" id="KW-1185">Reference proteome</keyword>
<dbReference type="RefSeq" id="WP_341701435.1">
    <property type="nucleotide sequence ID" value="NZ_JBBYHU010000037.1"/>
</dbReference>
<gene>
    <name evidence="3" type="ORF">AAEO59_14340</name>
</gene>